<dbReference type="CDD" id="cd06170">
    <property type="entry name" value="LuxR_C_like"/>
    <property type="match status" value="1"/>
</dbReference>
<dbReference type="PANTHER" id="PTHR43214">
    <property type="entry name" value="TWO-COMPONENT RESPONSE REGULATOR"/>
    <property type="match status" value="1"/>
</dbReference>
<dbReference type="InterPro" id="IPR058245">
    <property type="entry name" value="NreC/VraR/RcsB-like_REC"/>
</dbReference>
<keyword evidence="9" id="KW-1185">Reference proteome</keyword>
<dbReference type="STRING" id="880070.Cycma_4198"/>
<dbReference type="eggNOG" id="COG2197">
    <property type="taxonomic scope" value="Bacteria"/>
</dbReference>
<dbReference type="InterPro" id="IPR039420">
    <property type="entry name" value="WalR-like"/>
</dbReference>
<accession>G0IVA3</accession>
<dbReference type="RefSeq" id="WP_014022186.1">
    <property type="nucleotide sequence ID" value="NC_015914.1"/>
</dbReference>
<dbReference type="SUPFAM" id="SSF52172">
    <property type="entry name" value="CheY-like"/>
    <property type="match status" value="1"/>
</dbReference>
<evidence type="ECO:0000313" key="9">
    <source>
        <dbReference type="Proteomes" id="UP000001635"/>
    </source>
</evidence>
<dbReference type="PROSITE" id="PS50043">
    <property type="entry name" value="HTH_LUXR_2"/>
    <property type="match status" value="1"/>
</dbReference>
<dbReference type="InterPro" id="IPR001789">
    <property type="entry name" value="Sig_transdc_resp-reg_receiver"/>
</dbReference>
<proteinExistence type="predicted"/>
<dbReference type="KEGG" id="cmr:Cycma_4198"/>
<keyword evidence="3" id="KW-0238">DNA-binding</keyword>
<dbReference type="Proteomes" id="UP000001635">
    <property type="component" value="Chromosome"/>
</dbReference>
<dbReference type="EMBL" id="CP002955">
    <property type="protein sequence ID" value="AEL27902.1"/>
    <property type="molecule type" value="Genomic_DNA"/>
</dbReference>
<dbReference type="OrthoDB" id="9797341at2"/>
<protein>
    <submittedName>
        <fullName evidence="8">Two component transcriptional regulator, LuxR family</fullName>
    </submittedName>
</protein>
<keyword evidence="4" id="KW-0804">Transcription</keyword>
<dbReference type="PROSITE" id="PS00622">
    <property type="entry name" value="HTH_LUXR_1"/>
    <property type="match status" value="1"/>
</dbReference>
<dbReference type="PROSITE" id="PS50110">
    <property type="entry name" value="RESPONSE_REGULATORY"/>
    <property type="match status" value="1"/>
</dbReference>
<keyword evidence="2" id="KW-0805">Transcription regulation</keyword>
<feature type="domain" description="HTH luxR-type" evidence="6">
    <location>
        <begin position="143"/>
        <end position="208"/>
    </location>
</feature>
<feature type="modified residue" description="4-aspartylphosphate" evidence="5">
    <location>
        <position position="57"/>
    </location>
</feature>
<dbReference type="Gene3D" id="3.40.50.2300">
    <property type="match status" value="1"/>
</dbReference>
<dbReference type="GO" id="GO:0000160">
    <property type="term" value="P:phosphorelay signal transduction system"/>
    <property type="evidence" value="ECO:0007669"/>
    <property type="project" value="InterPro"/>
</dbReference>
<keyword evidence="1 5" id="KW-0597">Phosphoprotein</keyword>
<name>G0IVA3_CYCMS</name>
<evidence type="ECO:0000259" key="7">
    <source>
        <dbReference type="PROSITE" id="PS50110"/>
    </source>
</evidence>
<evidence type="ECO:0000256" key="3">
    <source>
        <dbReference type="ARBA" id="ARBA00023125"/>
    </source>
</evidence>
<dbReference type="CDD" id="cd17535">
    <property type="entry name" value="REC_NarL-like"/>
    <property type="match status" value="1"/>
</dbReference>
<dbReference type="GO" id="GO:0006355">
    <property type="term" value="P:regulation of DNA-templated transcription"/>
    <property type="evidence" value="ECO:0007669"/>
    <property type="project" value="InterPro"/>
</dbReference>
<evidence type="ECO:0000256" key="1">
    <source>
        <dbReference type="ARBA" id="ARBA00022553"/>
    </source>
</evidence>
<evidence type="ECO:0000313" key="8">
    <source>
        <dbReference type="EMBL" id="AEL27902.1"/>
    </source>
</evidence>
<dbReference type="GO" id="GO:0003677">
    <property type="term" value="F:DNA binding"/>
    <property type="evidence" value="ECO:0007669"/>
    <property type="project" value="UniProtKB-KW"/>
</dbReference>
<organism evidence="8 9">
    <name type="scientific">Cyclobacterium marinum (strain ATCC 25205 / DSM 745 / LMG 13164 / NCIMB 1802)</name>
    <name type="common">Flectobacillus marinus</name>
    <dbReference type="NCBI Taxonomy" id="880070"/>
    <lineage>
        <taxon>Bacteria</taxon>
        <taxon>Pseudomonadati</taxon>
        <taxon>Bacteroidota</taxon>
        <taxon>Cytophagia</taxon>
        <taxon>Cytophagales</taxon>
        <taxon>Cyclobacteriaceae</taxon>
        <taxon>Cyclobacterium</taxon>
    </lineage>
</organism>
<dbReference type="SMART" id="SM00421">
    <property type="entry name" value="HTH_LUXR"/>
    <property type="match status" value="1"/>
</dbReference>
<dbReference type="AlphaFoldDB" id="G0IVA3"/>
<dbReference type="SUPFAM" id="SSF46894">
    <property type="entry name" value="C-terminal effector domain of the bipartite response regulators"/>
    <property type="match status" value="1"/>
</dbReference>
<gene>
    <name evidence="8" type="ordered locus">Cycma_4198</name>
</gene>
<dbReference type="InterPro" id="IPR011006">
    <property type="entry name" value="CheY-like_superfamily"/>
</dbReference>
<evidence type="ECO:0000256" key="2">
    <source>
        <dbReference type="ARBA" id="ARBA00023015"/>
    </source>
</evidence>
<reference evidence="9" key="1">
    <citation type="submission" date="2011-07" db="EMBL/GenBank/DDBJ databases">
        <title>The complete genome of Cyclobacterium marinum DSM 745.</title>
        <authorList>
            <person name="Lucas S."/>
            <person name="Han J."/>
            <person name="Lapidus A."/>
            <person name="Bruce D."/>
            <person name="Goodwin L."/>
            <person name="Pitluck S."/>
            <person name="Peters L."/>
            <person name="Kyrpides N."/>
            <person name="Mavromatis K."/>
            <person name="Ivanova N."/>
            <person name="Ovchinnikova G."/>
            <person name="Chertkov O."/>
            <person name="Detter J.C."/>
            <person name="Tapia R."/>
            <person name="Han C."/>
            <person name="Land M."/>
            <person name="Hauser L."/>
            <person name="Markowitz V."/>
            <person name="Cheng J.-F."/>
            <person name="Hugenholtz P."/>
            <person name="Woyke T."/>
            <person name="Wu D."/>
            <person name="Tindall B."/>
            <person name="Schuetze A."/>
            <person name="Brambilla E."/>
            <person name="Klenk H.-P."/>
            <person name="Eisen J.A."/>
        </authorList>
    </citation>
    <scope>NUCLEOTIDE SEQUENCE [LARGE SCALE GENOMIC DNA]</scope>
    <source>
        <strain evidence="9">ATCC 25205 / DSM 745 / LMG 13164 / NCIMB 1802</strain>
    </source>
</reference>
<sequence length="210" mass="23976">MNKYKIAIVDDHQLFRDGIHSLLSKQENFEVVISSENGKDFFKKLKKGIHPDLLLLDLTMPEMNGFEVLVKLKKKYPSIKAIAISMHDDGNYIMQSIRGGAYGYLLKNTDEEELLLAIDTVLKGNKYFNQDISQRMINIMSLEGVSPKKLSPKEMEILKLIADGQTTKEIAHKLFISTRTVETHRNNMMKKLDVKNTPELINKAAQLNLL</sequence>
<dbReference type="InterPro" id="IPR016032">
    <property type="entry name" value="Sig_transdc_resp-reg_C-effctor"/>
</dbReference>
<dbReference type="Pfam" id="PF00072">
    <property type="entry name" value="Response_reg"/>
    <property type="match status" value="1"/>
</dbReference>
<feature type="domain" description="Response regulatory" evidence="7">
    <location>
        <begin position="5"/>
        <end position="122"/>
    </location>
</feature>
<evidence type="ECO:0000256" key="5">
    <source>
        <dbReference type="PROSITE-ProRule" id="PRU00169"/>
    </source>
</evidence>
<dbReference type="PRINTS" id="PR00038">
    <property type="entry name" value="HTHLUXR"/>
</dbReference>
<dbReference type="PANTHER" id="PTHR43214:SF41">
    <property type="entry name" value="NITRATE_NITRITE RESPONSE REGULATOR PROTEIN NARP"/>
    <property type="match status" value="1"/>
</dbReference>
<evidence type="ECO:0000256" key="4">
    <source>
        <dbReference type="ARBA" id="ARBA00023163"/>
    </source>
</evidence>
<evidence type="ECO:0000259" key="6">
    <source>
        <dbReference type="PROSITE" id="PS50043"/>
    </source>
</evidence>
<dbReference type="HOGENOM" id="CLU_000445_90_1_10"/>
<dbReference type="SMART" id="SM00448">
    <property type="entry name" value="REC"/>
    <property type="match status" value="1"/>
</dbReference>
<dbReference type="InterPro" id="IPR000792">
    <property type="entry name" value="Tscrpt_reg_LuxR_C"/>
</dbReference>
<dbReference type="Pfam" id="PF00196">
    <property type="entry name" value="GerE"/>
    <property type="match status" value="1"/>
</dbReference>